<accession>A0A6J7NC61</accession>
<evidence type="ECO:0000313" key="1">
    <source>
        <dbReference type="EMBL" id="CAB4776906.1"/>
    </source>
</evidence>
<evidence type="ECO:0000313" key="2">
    <source>
        <dbReference type="EMBL" id="CAB4989865.1"/>
    </source>
</evidence>
<reference evidence="2" key="1">
    <citation type="submission" date="2020-05" db="EMBL/GenBank/DDBJ databases">
        <authorList>
            <person name="Chiriac C."/>
            <person name="Salcher M."/>
            <person name="Ghai R."/>
            <person name="Kavagutti S V."/>
        </authorList>
    </citation>
    <scope>NUCLEOTIDE SEQUENCE</scope>
</reference>
<protein>
    <submittedName>
        <fullName evidence="2">Unannotated protein</fullName>
    </submittedName>
</protein>
<gene>
    <name evidence="1" type="ORF">UFOPK2907_00894</name>
    <name evidence="2" type="ORF">UFOPK3937_01224</name>
    <name evidence="3" type="ORF">UFOPK4265_00921</name>
</gene>
<evidence type="ECO:0000313" key="3">
    <source>
        <dbReference type="EMBL" id="CAB5053855.1"/>
    </source>
</evidence>
<name>A0A6J7NC61_9ZZZZ</name>
<dbReference type="EMBL" id="CAFBQK010000120">
    <property type="protein sequence ID" value="CAB5053855.1"/>
    <property type="molecule type" value="Genomic_DNA"/>
</dbReference>
<sequence>MSHKIPEAEAVELMLAKNLKPLETYPGRAKPWKCKCLICENIVTPRLASIRPVVQHARQACEAIYGSNFPRSSQLISAER</sequence>
<dbReference type="EMBL" id="CAFBOJ010000170">
    <property type="protein sequence ID" value="CAB4989865.1"/>
    <property type="molecule type" value="Genomic_DNA"/>
</dbReference>
<dbReference type="EMBL" id="CAEZZR010000078">
    <property type="protein sequence ID" value="CAB4776906.1"/>
    <property type="molecule type" value="Genomic_DNA"/>
</dbReference>
<organism evidence="2">
    <name type="scientific">freshwater metagenome</name>
    <dbReference type="NCBI Taxonomy" id="449393"/>
    <lineage>
        <taxon>unclassified sequences</taxon>
        <taxon>metagenomes</taxon>
        <taxon>ecological metagenomes</taxon>
    </lineage>
</organism>
<proteinExistence type="predicted"/>
<dbReference type="AlphaFoldDB" id="A0A6J7NC61"/>